<proteinExistence type="predicted"/>
<evidence type="ECO:0000313" key="3">
    <source>
        <dbReference type="RefSeq" id="XP_026683869.1"/>
    </source>
</evidence>
<dbReference type="GO" id="GO:0007399">
    <property type="term" value="P:nervous system development"/>
    <property type="evidence" value="ECO:0007669"/>
    <property type="project" value="TreeGrafter"/>
</dbReference>
<gene>
    <name evidence="3" type="primary">LOC103515781</name>
</gene>
<organism evidence="2 3">
    <name type="scientific">Diaphorina citri</name>
    <name type="common">Asian citrus psyllid</name>
    <dbReference type="NCBI Taxonomy" id="121845"/>
    <lineage>
        <taxon>Eukaryota</taxon>
        <taxon>Metazoa</taxon>
        <taxon>Ecdysozoa</taxon>
        <taxon>Arthropoda</taxon>
        <taxon>Hexapoda</taxon>
        <taxon>Insecta</taxon>
        <taxon>Pterygota</taxon>
        <taxon>Neoptera</taxon>
        <taxon>Paraneoptera</taxon>
        <taxon>Hemiptera</taxon>
        <taxon>Sternorrhyncha</taxon>
        <taxon>Psylloidea</taxon>
        <taxon>Psyllidae</taxon>
        <taxon>Diaphorininae</taxon>
        <taxon>Diaphorina</taxon>
    </lineage>
</organism>
<dbReference type="InterPro" id="IPR045325">
    <property type="entry name" value="TMEM70/TMEM186/TMEM223"/>
</dbReference>
<dbReference type="InterPro" id="IPR026100">
    <property type="entry name" value="Tmem223"/>
</dbReference>
<reference evidence="3" key="1">
    <citation type="submission" date="2025-08" db="UniProtKB">
        <authorList>
            <consortium name="RefSeq"/>
        </authorList>
    </citation>
    <scope>IDENTIFICATION</scope>
</reference>
<dbReference type="KEGG" id="dci:103515781"/>
<dbReference type="GeneID" id="103515781"/>
<dbReference type="STRING" id="121845.A0A3Q0J5W7"/>
<dbReference type="PaxDb" id="121845-A0A3Q0J5W7"/>
<dbReference type="PANTHER" id="PTHR14549">
    <property type="entry name" value="TRANSMEMBRANE PROTEIN 223"/>
    <property type="match status" value="1"/>
</dbReference>
<dbReference type="AlphaFoldDB" id="A0A3Q0J5W7"/>
<keyword evidence="2" id="KW-1185">Reference proteome</keyword>
<accession>A0A3Q0J5W7</accession>
<dbReference type="PANTHER" id="PTHR14549:SF2">
    <property type="entry name" value="TRANSMEMBRANE PROTEIN 223"/>
    <property type="match status" value="1"/>
</dbReference>
<name>A0A3Q0J5W7_DIACI</name>
<protein>
    <submittedName>
        <fullName evidence="3">Uncharacterized protein LOC103515781</fullName>
    </submittedName>
</protein>
<feature type="transmembrane region" description="Helical" evidence="1">
    <location>
        <begin position="143"/>
        <end position="165"/>
    </location>
</feature>
<feature type="transmembrane region" description="Helical" evidence="1">
    <location>
        <begin position="92"/>
        <end position="112"/>
    </location>
</feature>
<keyword evidence="1" id="KW-0472">Membrane</keyword>
<dbReference type="GO" id="GO:0005739">
    <property type="term" value="C:mitochondrion"/>
    <property type="evidence" value="ECO:0007669"/>
    <property type="project" value="TreeGrafter"/>
</dbReference>
<sequence length="263" mass="30420">MSMFNILKQVVNLNKVQLCQKSFQVNSKSFAQYSYRLNSSYILNNSSAKTILKNKIPFSKNIISRFITNKVDTNVTKEVILYNYINSRHTNIILLFGLSQSFFWYYLGYIIMTELRDIPIDENSPEEKNFFTKHNFGENKWKYSMGTVCFLLGTLAVALSVAYNIRIITTVKLDKAGKTITLLVAEDRLWKQKLVVPLKNVSAIYARSEMKSFFPYFKKIFHLSSFQRATHDDQPTDPLDGQRNFLTEPKVDALIPHTIPGLK</sequence>
<evidence type="ECO:0000313" key="2">
    <source>
        <dbReference type="Proteomes" id="UP000079169"/>
    </source>
</evidence>
<keyword evidence="1" id="KW-1133">Transmembrane helix</keyword>
<dbReference type="Pfam" id="PF06979">
    <property type="entry name" value="TMEM70"/>
    <property type="match status" value="1"/>
</dbReference>
<keyword evidence="1" id="KW-0812">Transmembrane</keyword>
<dbReference type="Proteomes" id="UP000079169">
    <property type="component" value="Unplaced"/>
</dbReference>
<dbReference type="RefSeq" id="XP_026683869.1">
    <property type="nucleotide sequence ID" value="XM_026828068.1"/>
</dbReference>
<evidence type="ECO:0000256" key="1">
    <source>
        <dbReference type="SAM" id="Phobius"/>
    </source>
</evidence>